<accession>A0A2S6MXX6</accession>
<protein>
    <recommendedName>
        <fullName evidence="1">DUF6867 domain-containing protein</fullName>
    </recommendedName>
</protein>
<dbReference type="RefSeq" id="WP_104509758.1">
    <property type="nucleotide sequence ID" value="NZ_JACIGC010000005.1"/>
</dbReference>
<dbReference type="Pfam" id="PF21741">
    <property type="entry name" value="DUF6867"/>
    <property type="match status" value="1"/>
</dbReference>
<comment type="caution">
    <text evidence="2">The sequence shown here is derived from an EMBL/GenBank/DDBJ whole genome shotgun (WGS) entry which is preliminary data.</text>
</comment>
<sequence length="99" mass="10845">MSFVIGDWRVFVGVTLVLGGLASFASGRAVARAWKSPALLPLYGLLLAAAIRFLHWSLFQEPLAPLGALAAYGWSLAVQGASWAIARRAMMRRQYPWLN</sequence>
<organism evidence="2 3">
    <name type="scientific">Rhodoblastus sphagnicola</name>
    <dbReference type="NCBI Taxonomy" id="333368"/>
    <lineage>
        <taxon>Bacteria</taxon>
        <taxon>Pseudomonadati</taxon>
        <taxon>Pseudomonadota</taxon>
        <taxon>Alphaproteobacteria</taxon>
        <taxon>Hyphomicrobiales</taxon>
        <taxon>Rhodoblastaceae</taxon>
        <taxon>Rhodoblastus</taxon>
    </lineage>
</organism>
<dbReference type="EMBL" id="NHSJ01000126">
    <property type="protein sequence ID" value="PPQ27225.1"/>
    <property type="molecule type" value="Genomic_DNA"/>
</dbReference>
<evidence type="ECO:0000313" key="2">
    <source>
        <dbReference type="EMBL" id="PPQ27225.1"/>
    </source>
</evidence>
<proteinExistence type="predicted"/>
<name>A0A2S6MXX6_9HYPH</name>
<dbReference type="Proteomes" id="UP000239089">
    <property type="component" value="Unassembled WGS sequence"/>
</dbReference>
<evidence type="ECO:0000313" key="3">
    <source>
        <dbReference type="Proteomes" id="UP000239089"/>
    </source>
</evidence>
<keyword evidence="3" id="KW-1185">Reference proteome</keyword>
<dbReference type="InterPro" id="IPR049201">
    <property type="entry name" value="DUF6867"/>
</dbReference>
<dbReference type="AlphaFoldDB" id="A0A2S6MXX6"/>
<evidence type="ECO:0000259" key="1">
    <source>
        <dbReference type="Pfam" id="PF21741"/>
    </source>
</evidence>
<feature type="domain" description="DUF6867" evidence="1">
    <location>
        <begin position="9"/>
        <end position="98"/>
    </location>
</feature>
<gene>
    <name evidence="2" type="ORF">CCR94_20560</name>
</gene>
<reference evidence="2 3" key="1">
    <citation type="journal article" date="2018" name="Arch. Microbiol.">
        <title>New insights into the metabolic potential of the phototrophic purple bacterium Rhodopila globiformis DSM 161(T) from its draft genome sequence and evidence for a vanadium-dependent nitrogenase.</title>
        <authorList>
            <person name="Imhoff J.F."/>
            <person name="Rahn T."/>
            <person name="Kunzel S."/>
            <person name="Neulinger S.C."/>
        </authorList>
    </citation>
    <scope>NUCLEOTIDE SEQUENCE [LARGE SCALE GENOMIC DNA]</scope>
    <source>
        <strain evidence="2 3">DSM 16996</strain>
    </source>
</reference>